<dbReference type="AlphaFoldDB" id="A0A5E5PAX8"/>
<reference evidence="1 2" key="1">
    <citation type="submission" date="2019-08" db="EMBL/GenBank/DDBJ databases">
        <authorList>
            <person name="Peeters C."/>
        </authorList>
    </citation>
    <scope>NUCLEOTIDE SEQUENCE [LARGE SCALE GENOMIC DNA]</scope>
    <source>
        <strain evidence="1 2">LMG 18089</strain>
    </source>
</reference>
<evidence type="ECO:0000313" key="1">
    <source>
        <dbReference type="EMBL" id="VVG73413.1"/>
    </source>
</evidence>
<protein>
    <submittedName>
        <fullName evidence="1">Uncharacterized protein</fullName>
    </submittedName>
</protein>
<evidence type="ECO:0000313" key="2">
    <source>
        <dbReference type="Proteomes" id="UP000364291"/>
    </source>
</evidence>
<dbReference type="Proteomes" id="UP000364291">
    <property type="component" value="Unassembled WGS sequence"/>
</dbReference>
<dbReference type="EMBL" id="CABPSX010000011">
    <property type="protein sequence ID" value="VVG73413.1"/>
    <property type="molecule type" value="Genomic_DNA"/>
</dbReference>
<proteinExistence type="predicted"/>
<accession>A0A5E5PAX8</accession>
<gene>
    <name evidence="1" type="ORF">PAP18089_04422</name>
</gene>
<name>A0A5E5PAX8_9BURK</name>
<organism evidence="1 2">
    <name type="scientific">Pandoraea apista</name>
    <dbReference type="NCBI Taxonomy" id="93218"/>
    <lineage>
        <taxon>Bacteria</taxon>
        <taxon>Pseudomonadati</taxon>
        <taxon>Pseudomonadota</taxon>
        <taxon>Betaproteobacteria</taxon>
        <taxon>Burkholderiales</taxon>
        <taxon>Burkholderiaceae</taxon>
        <taxon>Pandoraea</taxon>
    </lineage>
</organism>
<sequence length="92" mass="9232">MVLGRFATLDALKARLTGINATLLHRKTGEAAIARRRPFQTSAPTLARTVSATIATVAVVTTSAVTATTTATCPVAAPAAIAVSVAITVTAA</sequence>